<keyword evidence="4 7" id="KW-0812">Transmembrane</keyword>
<dbReference type="GO" id="GO:0005886">
    <property type="term" value="C:plasma membrane"/>
    <property type="evidence" value="ECO:0007669"/>
    <property type="project" value="UniProtKB-SubCell"/>
</dbReference>
<organism evidence="8 9">
    <name type="scientific">Rosistilla ulvae</name>
    <dbReference type="NCBI Taxonomy" id="1930277"/>
    <lineage>
        <taxon>Bacteria</taxon>
        <taxon>Pseudomonadati</taxon>
        <taxon>Planctomycetota</taxon>
        <taxon>Planctomycetia</taxon>
        <taxon>Pirellulales</taxon>
        <taxon>Pirellulaceae</taxon>
        <taxon>Rosistilla</taxon>
    </lineage>
</organism>
<dbReference type="EMBL" id="CP036261">
    <property type="protein sequence ID" value="QDS87737.1"/>
    <property type="molecule type" value="Genomic_DNA"/>
</dbReference>
<evidence type="ECO:0000256" key="5">
    <source>
        <dbReference type="ARBA" id="ARBA00022989"/>
    </source>
</evidence>
<comment type="subcellular location">
    <subcellularLocation>
        <location evidence="1">Cell membrane</location>
        <topology evidence="1">Multi-pass membrane protein</topology>
    </subcellularLocation>
</comment>
<dbReference type="GO" id="GO:0008324">
    <property type="term" value="F:monoatomic cation transmembrane transporter activity"/>
    <property type="evidence" value="ECO:0007669"/>
    <property type="project" value="InterPro"/>
</dbReference>
<dbReference type="AlphaFoldDB" id="A0A517LYN5"/>
<proteinExistence type="inferred from homology"/>
<keyword evidence="9" id="KW-1185">Reference proteome</keyword>
<evidence type="ECO:0000313" key="9">
    <source>
        <dbReference type="Proteomes" id="UP000319557"/>
    </source>
</evidence>
<reference evidence="8 9" key="1">
    <citation type="submission" date="2019-02" db="EMBL/GenBank/DDBJ databases">
        <title>Deep-cultivation of Planctomycetes and their phenomic and genomic characterization uncovers novel biology.</title>
        <authorList>
            <person name="Wiegand S."/>
            <person name="Jogler M."/>
            <person name="Boedeker C."/>
            <person name="Pinto D."/>
            <person name="Vollmers J."/>
            <person name="Rivas-Marin E."/>
            <person name="Kohn T."/>
            <person name="Peeters S.H."/>
            <person name="Heuer A."/>
            <person name="Rast P."/>
            <person name="Oberbeckmann S."/>
            <person name="Bunk B."/>
            <person name="Jeske O."/>
            <person name="Meyerdierks A."/>
            <person name="Storesund J.E."/>
            <person name="Kallscheuer N."/>
            <person name="Luecker S."/>
            <person name="Lage O.M."/>
            <person name="Pohl T."/>
            <person name="Merkel B.J."/>
            <person name="Hornburger P."/>
            <person name="Mueller R.-W."/>
            <person name="Bruemmer F."/>
            <person name="Labrenz M."/>
            <person name="Spormann A.M."/>
            <person name="Op den Camp H."/>
            <person name="Overmann J."/>
            <person name="Amann R."/>
            <person name="Jetten M.S.M."/>
            <person name="Mascher T."/>
            <person name="Medema M.H."/>
            <person name="Devos D.P."/>
            <person name="Kaster A.-K."/>
            <person name="Ovreas L."/>
            <person name="Rohde M."/>
            <person name="Galperin M.Y."/>
            <person name="Jogler C."/>
        </authorList>
    </citation>
    <scope>NUCLEOTIDE SEQUENCE [LARGE SCALE GENOMIC DNA]</scope>
    <source>
        <strain evidence="8 9">EC9</strain>
    </source>
</reference>
<keyword evidence="5 7" id="KW-1133">Transmembrane helix</keyword>
<sequence length="243" mass="26652">MASKGSRSNRFCRRSGLFDRCVYRGDLDAAASALGGTGCHWRGGGENGASESMKWLTAPLQVDLIDRYSASILPIVRECVEHTVKYLFIITLSIALFATWLLWSGHFDDPFLIALGVGSCVISVAISRRMKIIDEEGAPAHLGLRPFTSYAPWLIKEIVQSNMEVTRIILSPKMPLQRSMIRVSANQKTELGRVILANSITLTPGTVTVRVEGNSILVHALSFEGAAEDLSGEMDRRVCALEK</sequence>
<evidence type="ECO:0000256" key="7">
    <source>
        <dbReference type="SAM" id="Phobius"/>
    </source>
</evidence>
<dbReference type="Proteomes" id="UP000319557">
    <property type="component" value="Chromosome"/>
</dbReference>
<evidence type="ECO:0000313" key="8">
    <source>
        <dbReference type="EMBL" id="QDS87737.1"/>
    </source>
</evidence>
<name>A0A517LYN5_9BACT</name>
<evidence type="ECO:0000256" key="4">
    <source>
        <dbReference type="ARBA" id="ARBA00022692"/>
    </source>
</evidence>
<dbReference type="PANTHER" id="PTHR34584">
    <property type="entry name" value="NA(+)/H(+) ANTIPORTER SUBUNIT E1"/>
    <property type="match status" value="1"/>
</dbReference>
<feature type="transmembrane region" description="Helical" evidence="7">
    <location>
        <begin position="110"/>
        <end position="127"/>
    </location>
</feature>
<keyword evidence="3" id="KW-1003">Cell membrane</keyword>
<feature type="transmembrane region" description="Helical" evidence="7">
    <location>
        <begin position="86"/>
        <end position="104"/>
    </location>
</feature>
<evidence type="ECO:0000256" key="6">
    <source>
        <dbReference type="ARBA" id="ARBA00023136"/>
    </source>
</evidence>
<gene>
    <name evidence="8" type="ORF">EC9_19160</name>
</gene>
<evidence type="ECO:0000256" key="1">
    <source>
        <dbReference type="ARBA" id="ARBA00004651"/>
    </source>
</evidence>
<dbReference type="PANTHER" id="PTHR34584:SF1">
    <property type="entry name" value="NA(+)_H(+) ANTIPORTER SUBUNIT E1"/>
    <property type="match status" value="1"/>
</dbReference>
<comment type="similarity">
    <text evidence="2">Belongs to the CPA3 antiporters (TC 2.A.63) subunit E family.</text>
</comment>
<evidence type="ECO:0000256" key="3">
    <source>
        <dbReference type="ARBA" id="ARBA00022475"/>
    </source>
</evidence>
<accession>A0A517LYN5</accession>
<dbReference type="KEGG" id="ruv:EC9_19160"/>
<protein>
    <submittedName>
        <fullName evidence="8">Putative monovalent cation/H+ antiporter subunit E</fullName>
    </submittedName>
</protein>
<evidence type="ECO:0000256" key="2">
    <source>
        <dbReference type="ARBA" id="ARBA00006228"/>
    </source>
</evidence>
<dbReference type="Pfam" id="PF01899">
    <property type="entry name" value="MNHE"/>
    <property type="match status" value="1"/>
</dbReference>
<keyword evidence="6 7" id="KW-0472">Membrane</keyword>
<dbReference type="InterPro" id="IPR002758">
    <property type="entry name" value="Cation_antiport_E"/>
</dbReference>